<protein>
    <recommendedName>
        <fullName evidence="5">HAMP domain-containing protein</fullName>
    </recommendedName>
</protein>
<dbReference type="GO" id="GO:0007165">
    <property type="term" value="P:signal transduction"/>
    <property type="evidence" value="ECO:0007669"/>
    <property type="project" value="InterPro"/>
</dbReference>
<dbReference type="AlphaFoldDB" id="A0A8J4DZS8"/>
<keyword evidence="7" id="KW-1185">Reference proteome</keyword>
<evidence type="ECO:0000313" key="6">
    <source>
        <dbReference type="EMBL" id="GIJ55903.1"/>
    </source>
</evidence>
<keyword evidence="2 4" id="KW-1133">Transmembrane helix</keyword>
<proteinExistence type="predicted"/>
<organism evidence="6 7">
    <name type="scientific">Virgisporangium aurantiacum</name>
    <dbReference type="NCBI Taxonomy" id="175570"/>
    <lineage>
        <taxon>Bacteria</taxon>
        <taxon>Bacillati</taxon>
        <taxon>Actinomycetota</taxon>
        <taxon>Actinomycetes</taxon>
        <taxon>Micromonosporales</taxon>
        <taxon>Micromonosporaceae</taxon>
        <taxon>Virgisporangium</taxon>
    </lineage>
</organism>
<evidence type="ECO:0000256" key="1">
    <source>
        <dbReference type="ARBA" id="ARBA00022692"/>
    </source>
</evidence>
<dbReference type="InterPro" id="IPR003660">
    <property type="entry name" value="HAMP_dom"/>
</dbReference>
<dbReference type="EMBL" id="BOPG01000022">
    <property type="protein sequence ID" value="GIJ55903.1"/>
    <property type="molecule type" value="Genomic_DNA"/>
</dbReference>
<dbReference type="SUPFAM" id="SSF158472">
    <property type="entry name" value="HAMP domain-like"/>
    <property type="match status" value="1"/>
</dbReference>
<dbReference type="SMART" id="SM00304">
    <property type="entry name" value="HAMP"/>
    <property type="match status" value="1"/>
</dbReference>
<dbReference type="PROSITE" id="PS50885">
    <property type="entry name" value="HAMP"/>
    <property type="match status" value="1"/>
</dbReference>
<keyword evidence="4" id="KW-0472">Membrane</keyword>
<evidence type="ECO:0000259" key="5">
    <source>
        <dbReference type="PROSITE" id="PS50885"/>
    </source>
</evidence>
<evidence type="ECO:0000313" key="7">
    <source>
        <dbReference type="Proteomes" id="UP000612585"/>
    </source>
</evidence>
<feature type="transmembrane region" description="Helical" evidence="4">
    <location>
        <begin position="311"/>
        <end position="329"/>
    </location>
</feature>
<feature type="transmembrane region" description="Helical" evidence="4">
    <location>
        <begin position="50"/>
        <end position="70"/>
    </location>
</feature>
<evidence type="ECO:0000256" key="4">
    <source>
        <dbReference type="SAM" id="Phobius"/>
    </source>
</evidence>
<accession>A0A8J4DZS8</accession>
<gene>
    <name evidence="6" type="ORF">Vau01_034190</name>
</gene>
<dbReference type="Gene3D" id="6.10.340.10">
    <property type="match status" value="1"/>
</dbReference>
<dbReference type="Proteomes" id="UP000612585">
    <property type="component" value="Unassembled WGS sequence"/>
</dbReference>
<feature type="domain" description="HAMP" evidence="5">
    <location>
        <begin position="713"/>
        <end position="765"/>
    </location>
</feature>
<keyword evidence="1 4" id="KW-0812">Transmembrane</keyword>
<reference evidence="6" key="1">
    <citation type="submission" date="2021-01" db="EMBL/GenBank/DDBJ databases">
        <title>Whole genome shotgun sequence of Virgisporangium aurantiacum NBRC 16421.</title>
        <authorList>
            <person name="Komaki H."/>
            <person name="Tamura T."/>
        </authorList>
    </citation>
    <scope>NUCLEOTIDE SEQUENCE</scope>
    <source>
        <strain evidence="6">NBRC 16421</strain>
    </source>
</reference>
<name>A0A8J4DZS8_9ACTN</name>
<sequence>MGAPTTSAAVGPRLPRGRQPGREADAAAEWRRICLDRQLPRARFPAGVKVPALLSFWCLLLVAGLCLAVLGGSGDRAVPEAVVDSQKQLVGRLAGTQRTVMNNGVQSLAANAERLGAAAEKDPDKLLAAVVVPGGRWKGAAILDDKRQATAFRGETLPPEAASKAVPGQAVPLAVGGALQVVVAAELPGNRVLVATTGIDLRVLRLNSEVQQSVFIFGPGNTMYSVQGAPIPPENVPLNKLVQRALEKADDRAVGVTGSVLTLTDPQTGQARRLAPVAAAAPIGDSGLAIVSVTHAARVTGGERWRGLEPAVTLAIVALLILAVLYLVLIRPITRVLVQAKAMACGETPEKVALPVLREAARISAALAEIANGPRRTPRTLDERARRRRPGGFSALTVIALCAIAVLGWCGAVAGRYAGGADSVPKQVSIDARNDVEGAAVALRDGLTGGVTRLRQASTAAATAAAATPSPAASAPPSQAQPSPAASAPAANGTRAGAAAASGVSAIDPQQFRGPLNELIDSGDIRSAYVTDKTGKPALIVGEEPARQQAAPPPGNGVKLDRVTGPVPVVYAYFQVADGQTVIAEFGVRYLAGLLRRAEGRVRVVDGDLRTILDTGGYVPFRVPAAAPVRKAATDALGNNAGTSIGKSQGSTMLLAGTTVGGEEDLPDVRWAVVSERSLATFRLPQNDLNRGTWLVAFLALVVAVLLFAWYRLVVIRPLRQMAEAAERLADGDVRDTVCPVRHDEIGAIAVCLDIVRQTMAEGTTRLAGAARLKGIGREITMVLPIVRPKRADGPGARRASSRKGR</sequence>
<feature type="region of interest" description="Disordered" evidence="3">
    <location>
        <begin position="1"/>
        <end position="22"/>
    </location>
</feature>
<dbReference type="CDD" id="cd06225">
    <property type="entry name" value="HAMP"/>
    <property type="match status" value="1"/>
</dbReference>
<evidence type="ECO:0000256" key="2">
    <source>
        <dbReference type="ARBA" id="ARBA00022989"/>
    </source>
</evidence>
<dbReference type="GO" id="GO:0016020">
    <property type="term" value="C:membrane"/>
    <property type="evidence" value="ECO:0007669"/>
    <property type="project" value="InterPro"/>
</dbReference>
<comment type="caution">
    <text evidence="6">The sequence shown here is derived from an EMBL/GenBank/DDBJ whole genome shotgun (WGS) entry which is preliminary data.</text>
</comment>
<evidence type="ECO:0000256" key="3">
    <source>
        <dbReference type="SAM" id="MobiDB-lite"/>
    </source>
</evidence>
<feature type="region of interest" description="Disordered" evidence="3">
    <location>
        <begin position="462"/>
        <end position="494"/>
    </location>
</feature>
<dbReference type="Pfam" id="PF00672">
    <property type="entry name" value="HAMP"/>
    <property type="match status" value="1"/>
</dbReference>
<feature type="transmembrane region" description="Helical" evidence="4">
    <location>
        <begin position="692"/>
        <end position="713"/>
    </location>
</feature>
<feature type="transmembrane region" description="Helical" evidence="4">
    <location>
        <begin position="393"/>
        <end position="418"/>
    </location>
</feature>
<dbReference type="RefSeq" id="WP_203993352.1">
    <property type="nucleotide sequence ID" value="NZ_BOPG01000022.1"/>
</dbReference>